<reference evidence="5 6" key="1">
    <citation type="submission" date="2017-11" db="EMBL/GenBank/DDBJ databases">
        <authorList>
            <person name="Founou R.C."/>
            <person name="Founou L."/>
            <person name="Allam M."/>
            <person name="Ismail A."/>
            <person name="Essack S.Y."/>
        </authorList>
    </citation>
    <scope>NUCLEOTIDE SEQUENCE [LARGE SCALE GENOMIC DNA]</scope>
    <source>
        <strain evidence="5 6">G811N2B1</strain>
    </source>
</reference>
<gene>
    <name evidence="5" type="ORF">CV019_14540</name>
</gene>
<comment type="similarity">
    <text evidence="1">Belongs to the TRAP family.</text>
</comment>
<accession>A0A2A1KG76</accession>
<protein>
    <recommendedName>
        <fullName evidence="2">Signal transduction protein TRAP</fullName>
    </recommendedName>
    <alternativeName>
        <fullName evidence="3">Target of RNAIII-activating protein</fullName>
    </alternativeName>
</protein>
<evidence type="ECO:0000313" key="5">
    <source>
        <dbReference type="EMBL" id="PPJ69043.1"/>
    </source>
</evidence>
<keyword evidence="5" id="KW-0560">Oxidoreductase</keyword>
<dbReference type="InterPro" id="IPR011008">
    <property type="entry name" value="Dimeric_a/b-barrel"/>
</dbReference>
<feature type="domain" description="ABM" evidence="4">
    <location>
        <begin position="2"/>
        <end position="90"/>
    </location>
</feature>
<evidence type="ECO:0000256" key="3">
    <source>
        <dbReference type="ARBA" id="ARBA00032861"/>
    </source>
</evidence>
<dbReference type="AlphaFoldDB" id="A0A2A1KG76"/>
<evidence type="ECO:0000259" key="4">
    <source>
        <dbReference type="PROSITE" id="PS51725"/>
    </source>
</evidence>
<sequence>MIIINAKLKVSEEHREAYLDLMTNLVKHASEEEGNTFYSHYEDVAERNTFVVVENYKDQDAVEAHNHSEHFKVFSENIGKYITEKPVIDVAEAK</sequence>
<dbReference type="Gene3D" id="3.30.70.100">
    <property type="match status" value="1"/>
</dbReference>
<evidence type="ECO:0000256" key="2">
    <source>
        <dbReference type="ARBA" id="ARBA00018486"/>
    </source>
</evidence>
<organism evidence="5 6">
    <name type="scientific">Staphylococcus haemolyticus</name>
    <dbReference type="NCBI Taxonomy" id="1283"/>
    <lineage>
        <taxon>Bacteria</taxon>
        <taxon>Bacillati</taxon>
        <taxon>Bacillota</taxon>
        <taxon>Bacilli</taxon>
        <taxon>Bacillales</taxon>
        <taxon>Staphylococcaceae</taxon>
        <taxon>Staphylococcus</taxon>
    </lineage>
</organism>
<dbReference type="PANTHER" id="PTHR33336:SF3">
    <property type="entry name" value="ABM DOMAIN-CONTAINING PROTEIN"/>
    <property type="match status" value="1"/>
</dbReference>
<dbReference type="SUPFAM" id="SSF54909">
    <property type="entry name" value="Dimeric alpha+beta barrel"/>
    <property type="match status" value="1"/>
</dbReference>
<dbReference type="STRING" id="1283.ShL2_00462"/>
<dbReference type="RefSeq" id="WP_037570722.1">
    <property type="nucleotide sequence ID" value="NZ_CABMHO010000020.1"/>
</dbReference>
<dbReference type="EMBL" id="PGWX01000574">
    <property type="protein sequence ID" value="PPJ69043.1"/>
    <property type="molecule type" value="Genomic_DNA"/>
</dbReference>
<dbReference type="InterPro" id="IPR007138">
    <property type="entry name" value="ABM_dom"/>
</dbReference>
<dbReference type="InterPro" id="IPR050744">
    <property type="entry name" value="AI-2_Isomerase_LsrG"/>
</dbReference>
<comment type="caution">
    <text evidence="5">The sequence shown here is derived from an EMBL/GenBank/DDBJ whole genome shotgun (WGS) entry which is preliminary data.</text>
</comment>
<name>A0A2A1KG76_STAHA</name>
<evidence type="ECO:0000313" key="6">
    <source>
        <dbReference type="Proteomes" id="UP000238153"/>
    </source>
</evidence>
<dbReference type="PANTHER" id="PTHR33336">
    <property type="entry name" value="QUINOL MONOOXYGENASE YGIN-RELATED"/>
    <property type="match status" value="1"/>
</dbReference>
<dbReference type="PROSITE" id="PS51725">
    <property type="entry name" value="ABM"/>
    <property type="match status" value="1"/>
</dbReference>
<dbReference type="GO" id="GO:0004497">
    <property type="term" value="F:monooxygenase activity"/>
    <property type="evidence" value="ECO:0007669"/>
    <property type="project" value="UniProtKB-KW"/>
</dbReference>
<dbReference type="Pfam" id="PF03992">
    <property type="entry name" value="ABM"/>
    <property type="match status" value="1"/>
</dbReference>
<proteinExistence type="inferred from homology"/>
<evidence type="ECO:0000256" key="1">
    <source>
        <dbReference type="ARBA" id="ARBA00009267"/>
    </source>
</evidence>
<dbReference type="Proteomes" id="UP000238153">
    <property type="component" value="Unassembled WGS sequence"/>
</dbReference>
<keyword evidence="5" id="KW-0503">Monooxygenase</keyword>